<name>A0A3L6TP94_PANMI</name>
<dbReference type="AlphaFoldDB" id="A0A3L6TP94"/>
<evidence type="ECO:0000313" key="3">
    <source>
        <dbReference type="Proteomes" id="UP000275267"/>
    </source>
</evidence>
<evidence type="ECO:0000313" key="2">
    <source>
        <dbReference type="EMBL" id="RLN42069.1"/>
    </source>
</evidence>
<keyword evidence="3" id="KW-1185">Reference proteome</keyword>
<reference evidence="3" key="1">
    <citation type="journal article" date="2019" name="Nat. Commun.">
        <title>The genome of broomcorn millet.</title>
        <authorList>
            <person name="Zou C."/>
            <person name="Miki D."/>
            <person name="Li D."/>
            <person name="Tang Q."/>
            <person name="Xiao L."/>
            <person name="Rajput S."/>
            <person name="Deng P."/>
            <person name="Jia W."/>
            <person name="Huang R."/>
            <person name="Zhang M."/>
            <person name="Sun Y."/>
            <person name="Hu J."/>
            <person name="Fu X."/>
            <person name="Schnable P.S."/>
            <person name="Li F."/>
            <person name="Zhang H."/>
            <person name="Feng B."/>
            <person name="Zhu X."/>
            <person name="Liu R."/>
            <person name="Schnable J.C."/>
            <person name="Zhu J.-K."/>
            <person name="Zhang H."/>
        </authorList>
    </citation>
    <scope>NUCLEOTIDE SEQUENCE [LARGE SCALE GENOMIC DNA]</scope>
</reference>
<comment type="caution">
    <text evidence="2">The sequence shown here is derived from an EMBL/GenBank/DDBJ whole genome shotgun (WGS) entry which is preliminary data.</text>
</comment>
<accession>A0A3L6TP94</accession>
<feature type="region of interest" description="Disordered" evidence="1">
    <location>
        <begin position="1"/>
        <end position="54"/>
    </location>
</feature>
<gene>
    <name evidence="2" type="ORF">C2845_PM01G04530</name>
</gene>
<dbReference type="Proteomes" id="UP000275267">
    <property type="component" value="Unassembled WGS sequence"/>
</dbReference>
<proteinExistence type="predicted"/>
<organism evidence="2 3">
    <name type="scientific">Panicum miliaceum</name>
    <name type="common">Proso millet</name>
    <name type="synonym">Broomcorn millet</name>
    <dbReference type="NCBI Taxonomy" id="4540"/>
    <lineage>
        <taxon>Eukaryota</taxon>
        <taxon>Viridiplantae</taxon>
        <taxon>Streptophyta</taxon>
        <taxon>Embryophyta</taxon>
        <taxon>Tracheophyta</taxon>
        <taxon>Spermatophyta</taxon>
        <taxon>Magnoliopsida</taxon>
        <taxon>Liliopsida</taxon>
        <taxon>Poales</taxon>
        <taxon>Poaceae</taxon>
        <taxon>PACMAD clade</taxon>
        <taxon>Panicoideae</taxon>
        <taxon>Panicodae</taxon>
        <taxon>Paniceae</taxon>
        <taxon>Panicinae</taxon>
        <taxon>Panicum</taxon>
        <taxon>Panicum sect. Panicum</taxon>
    </lineage>
</organism>
<protein>
    <submittedName>
        <fullName evidence="2">Uncharacterized protein</fullName>
    </submittedName>
</protein>
<dbReference type="EMBL" id="PQIB02000001">
    <property type="protein sequence ID" value="RLN42069.1"/>
    <property type="molecule type" value="Genomic_DNA"/>
</dbReference>
<evidence type="ECO:0000256" key="1">
    <source>
        <dbReference type="SAM" id="MobiDB-lite"/>
    </source>
</evidence>
<sequence>MPLGGEDSVDGGQAEPALGLQLPELHGDVDPHPGRCGGGGLHPRAPHLGHGAEVPPLAAVPGRLAAVGGSSLHPLLELLRHQQRDVRHGTWKPGT</sequence>